<dbReference type="PROSITE" id="PS50932">
    <property type="entry name" value="HTH_LACI_2"/>
    <property type="match status" value="1"/>
</dbReference>
<dbReference type="SUPFAM" id="SSF53822">
    <property type="entry name" value="Periplasmic binding protein-like I"/>
    <property type="match status" value="1"/>
</dbReference>
<name>A0A2K9J218_9BACI</name>
<organism evidence="6 8">
    <name type="scientific">Virgibacillus dokdonensis</name>
    <dbReference type="NCBI Taxonomy" id="302167"/>
    <lineage>
        <taxon>Bacteria</taxon>
        <taxon>Bacillati</taxon>
        <taxon>Bacillota</taxon>
        <taxon>Bacilli</taxon>
        <taxon>Bacillales</taxon>
        <taxon>Bacillaceae</taxon>
        <taxon>Virgibacillus</taxon>
    </lineage>
</organism>
<dbReference type="EMBL" id="CP018622">
    <property type="protein sequence ID" value="AUJ25725.1"/>
    <property type="molecule type" value="Genomic_DNA"/>
</dbReference>
<dbReference type="Gene3D" id="3.40.50.2300">
    <property type="match status" value="2"/>
</dbReference>
<evidence type="ECO:0000256" key="2">
    <source>
        <dbReference type="ARBA" id="ARBA00023015"/>
    </source>
</evidence>
<dbReference type="PROSITE" id="PS00356">
    <property type="entry name" value="HTH_LACI_1"/>
    <property type="match status" value="1"/>
</dbReference>
<keyword evidence="3 7" id="KW-0238">DNA-binding</keyword>
<evidence type="ECO:0000313" key="6">
    <source>
        <dbReference type="EMBL" id="AUJ25725.1"/>
    </source>
</evidence>
<dbReference type="Proteomes" id="UP000234237">
    <property type="component" value="Chromosome"/>
</dbReference>
<keyword evidence="1" id="KW-0678">Repressor</keyword>
<reference evidence="7 9" key="3">
    <citation type="submission" date="2024-01" db="EMBL/GenBank/DDBJ databases">
        <title>Survival strategy associated with biotechnological potential of Virgibacillus dokdonensis T4.6 isolated from salt-fermented shrimp paste.</title>
        <authorList>
            <person name="Doan T.V."/>
            <person name="Quach N.T."/>
            <person name="Phi Q.-T."/>
        </authorList>
    </citation>
    <scope>NUCLEOTIDE SEQUENCE [LARGE SCALE GENOMIC DNA]</scope>
    <source>
        <strain evidence="7 9">T4.6</strain>
    </source>
</reference>
<dbReference type="InterPro" id="IPR046335">
    <property type="entry name" value="LacI/GalR-like_sensor"/>
</dbReference>
<dbReference type="InterPro" id="IPR010982">
    <property type="entry name" value="Lambda_DNA-bd_dom_sf"/>
</dbReference>
<accession>A0A2K9J218</accession>
<evidence type="ECO:0000313" key="7">
    <source>
        <dbReference type="EMBL" id="MEF2293020.1"/>
    </source>
</evidence>
<dbReference type="RefSeq" id="WP_077703035.1">
    <property type="nucleotide sequence ID" value="NZ_CP018622.1"/>
</dbReference>
<dbReference type="GO" id="GO:0003700">
    <property type="term" value="F:DNA-binding transcription factor activity"/>
    <property type="evidence" value="ECO:0007669"/>
    <property type="project" value="TreeGrafter"/>
</dbReference>
<dbReference type="CDD" id="cd01392">
    <property type="entry name" value="HTH_LacI"/>
    <property type="match status" value="1"/>
</dbReference>
<dbReference type="PRINTS" id="PR00036">
    <property type="entry name" value="HTHLACI"/>
</dbReference>
<dbReference type="CDD" id="cd06267">
    <property type="entry name" value="PBP1_LacI_sugar_binding-like"/>
    <property type="match status" value="1"/>
</dbReference>
<dbReference type="EMBL" id="JAZHPM010000025">
    <property type="protein sequence ID" value="MEF2293020.1"/>
    <property type="molecule type" value="Genomic_DNA"/>
</dbReference>
<dbReference type="STRING" id="302167.GCA_900166595_01488"/>
<protein>
    <submittedName>
        <fullName evidence="6">Catabolite control protein A</fullName>
    </submittedName>
    <submittedName>
        <fullName evidence="7">LacI family DNA-binding transcriptional regulator</fullName>
    </submittedName>
</protein>
<dbReference type="GO" id="GO:0000976">
    <property type="term" value="F:transcription cis-regulatory region binding"/>
    <property type="evidence" value="ECO:0007669"/>
    <property type="project" value="TreeGrafter"/>
</dbReference>
<dbReference type="InterPro" id="IPR028082">
    <property type="entry name" value="Peripla_BP_I"/>
</dbReference>
<sequence>MKVTIKDIAKKAGVSPSSVSLVLNDRPSRISEQKKAEIKQIAKELNYTANQIARSLVTKQTKTFGLIIPDIENIFFSSLAKHIEMQCRIHGYTLIIVNSNDQFENDIALLDLLLSRSVEGIFLIPASASWLKKTELIEKLKQLTVPYILLDRVFSDLSCDKVWFDNEYGAYIAVKYLLENGHRKIACIASSSFINGQFRLNGYLRALKEFNIPIDYNNILTGDYKKESGYLAGQKIINKDVTAIFITNDMMALGFIHSIYEKNKKIPDDYSVISYDNTIYPYLFGVELSSVKQDVKKLSETAFKQLFQKIQKKDNVAKNTCLQPELIARTSVKTIHA</sequence>
<dbReference type="Gene3D" id="1.10.260.40">
    <property type="entry name" value="lambda repressor-like DNA-binding domains"/>
    <property type="match status" value="1"/>
</dbReference>
<evidence type="ECO:0000256" key="3">
    <source>
        <dbReference type="ARBA" id="ARBA00023125"/>
    </source>
</evidence>
<dbReference type="InterPro" id="IPR000843">
    <property type="entry name" value="HTH_LacI"/>
</dbReference>
<dbReference type="Pfam" id="PF13377">
    <property type="entry name" value="Peripla_BP_3"/>
    <property type="match status" value="1"/>
</dbReference>
<gene>
    <name evidence="6" type="primary">ccpA_3</name>
    <name evidence="6" type="ORF">A21D_02679</name>
    <name evidence="7" type="ORF">V2W34_13545</name>
</gene>
<dbReference type="SUPFAM" id="SSF47413">
    <property type="entry name" value="lambda repressor-like DNA-binding domains"/>
    <property type="match status" value="1"/>
</dbReference>
<dbReference type="SMART" id="SM00354">
    <property type="entry name" value="HTH_LACI"/>
    <property type="match status" value="1"/>
</dbReference>
<evidence type="ECO:0000313" key="8">
    <source>
        <dbReference type="Proteomes" id="UP000234237"/>
    </source>
</evidence>
<feature type="domain" description="HTH lacI-type" evidence="5">
    <location>
        <begin position="3"/>
        <end position="58"/>
    </location>
</feature>
<keyword evidence="2" id="KW-0805">Transcription regulation</keyword>
<reference evidence="8" key="2">
    <citation type="submission" date="2016-11" db="EMBL/GenBank/DDBJ databases">
        <title>Complete genome sequence of Virgibacillus pantothenticus 21D, a halophilic bacterium isolated from the deep hypersaline anoxic basin Discovery in the Mediterranean Sea.</title>
        <authorList>
            <person name="Zeaiter Z."/>
            <person name="Booth J.M."/>
            <person name="Prosdocimi E.M."/>
            <person name="Mapelli F."/>
            <person name="Fusi M."/>
            <person name="Daffonchio D."/>
            <person name="Borin S."/>
            <person name="Crotti E."/>
        </authorList>
    </citation>
    <scope>NUCLEOTIDE SEQUENCE [LARGE SCALE GENOMIC DNA]</scope>
    <source>
        <strain evidence="8">21D</strain>
    </source>
</reference>
<dbReference type="KEGG" id="vpn:A21D_02679"/>
<dbReference type="AlphaFoldDB" id="A0A2K9J218"/>
<dbReference type="PANTHER" id="PTHR30146">
    <property type="entry name" value="LACI-RELATED TRANSCRIPTIONAL REPRESSOR"/>
    <property type="match status" value="1"/>
</dbReference>
<evidence type="ECO:0000313" key="9">
    <source>
        <dbReference type="Proteomes" id="UP001356080"/>
    </source>
</evidence>
<keyword evidence="4" id="KW-0804">Transcription</keyword>
<evidence type="ECO:0000259" key="5">
    <source>
        <dbReference type="PROSITE" id="PS50932"/>
    </source>
</evidence>
<evidence type="ECO:0000256" key="1">
    <source>
        <dbReference type="ARBA" id="ARBA00022491"/>
    </source>
</evidence>
<dbReference type="Pfam" id="PF00356">
    <property type="entry name" value="LacI"/>
    <property type="match status" value="1"/>
</dbReference>
<evidence type="ECO:0000256" key="4">
    <source>
        <dbReference type="ARBA" id="ARBA00023163"/>
    </source>
</evidence>
<proteinExistence type="predicted"/>
<dbReference type="Proteomes" id="UP001356080">
    <property type="component" value="Unassembled WGS sequence"/>
</dbReference>
<keyword evidence="9" id="KW-1185">Reference proteome</keyword>
<dbReference type="PANTHER" id="PTHR30146:SF148">
    <property type="entry name" value="HTH-TYPE TRANSCRIPTIONAL REPRESSOR PURR-RELATED"/>
    <property type="match status" value="1"/>
</dbReference>
<reference evidence="6" key="1">
    <citation type="submission" date="2016-11" db="EMBL/GenBank/DDBJ databases">
        <title>Complete genome sequence of Virgibacillus dokdonensis 21D, a halophilic bacterium isolated from the deep hypersaline anoxic basin Discovery in the Mediterranean Sea.</title>
        <authorList>
            <person name="Zeaiter Z."/>
            <person name="Booth J.M."/>
            <person name="Prosdocimi E.M."/>
            <person name="Mapelli F."/>
            <person name="Fusi M."/>
            <person name="Daffonchio D."/>
            <person name="Borin S."/>
            <person name="Crotti E."/>
        </authorList>
    </citation>
    <scope>NUCLEOTIDE SEQUENCE</scope>
    <source>
        <strain evidence="6">21D</strain>
    </source>
</reference>